<feature type="region of interest" description="Disordered" evidence="1">
    <location>
        <begin position="1"/>
        <end position="20"/>
    </location>
</feature>
<feature type="compositionally biased region" description="Basic and acidic residues" evidence="1">
    <location>
        <begin position="51"/>
        <end position="62"/>
    </location>
</feature>
<comment type="caution">
    <text evidence="2">The sequence shown here is derived from an EMBL/GenBank/DDBJ whole genome shotgun (WGS) entry which is preliminary data.</text>
</comment>
<feature type="compositionally biased region" description="Polar residues" evidence="1">
    <location>
        <begin position="1"/>
        <end position="15"/>
    </location>
</feature>
<proteinExistence type="predicted"/>
<reference evidence="2 3" key="1">
    <citation type="journal article" date="2018" name="Front. Plant Sci.">
        <title>Red Clover (Trifolium pratense) and Zigzag Clover (T. medium) - A Picture of Genomic Similarities and Differences.</title>
        <authorList>
            <person name="Dluhosova J."/>
            <person name="Istvanek J."/>
            <person name="Nedelnik J."/>
            <person name="Repkova J."/>
        </authorList>
    </citation>
    <scope>NUCLEOTIDE SEQUENCE [LARGE SCALE GENOMIC DNA]</scope>
    <source>
        <strain evidence="3">cv. 10/8</strain>
        <tissue evidence="2">Leaf</tissue>
    </source>
</reference>
<accession>A0A392RNJ7</accession>
<organism evidence="2 3">
    <name type="scientific">Trifolium medium</name>
    <dbReference type="NCBI Taxonomy" id="97028"/>
    <lineage>
        <taxon>Eukaryota</taxon>
        <taxon>Viridiplantae</taxon>
        <taxon>Streptophyta</taxon>
        <taxon>Embryophyta</taxon>
        <taxon>Tracheophyta</taxon>
        <taxon>Spermatophyta</taxon>
        <taxon>Magnoliopsida</taxon>
        <taxon>eudicotyledons</taxon>
        <taxon>Gunneridae</taxon>
        <taxon>Pentapetalae</taxon>
        <taxon>rosids</taxon>
        <taxon>fabids</taxon>
        <taxon>Fabales</taxon>
        <taxon>Fabaceae</taxon>
        <taxon>Papilionoideae</taxon>
        <taxon>50 kb inversion clade</taxon>
        <taxon>NPAAA clade</taxon>
        <taxon>Hologalegina</taxon>
        <taxon>IRL clade</taxon>
        <taxon>Trifolieae</taxon>
        <taxon>Trifolium</taxon>
    </lineage>
</organism>
<dbReference type="Proteomes" id="UP000265520">
    <property type="component" value="Unassembled WGS sequence"/>
</dbReference>
<feature type="non-terminal residue" evidence="2">
    <location>
        <position position="1"/>
    </location>
</feature>
<feature type="region of interest" description="Disordered" evidence="1">
    <location>
        <begin position="37"/>
        <end position="77"/>
    </location>
</feature>
<dbReference type="AlphaFoldDB" id="A0A392RNJ7"/>
<name>A0A392RNJ7_9FABA</name>
<protein>
    <submittedName>
        <fullName evidence="2">Uncharacterized protein</fullName>
    </submittedName>
</protein>
<evidence type="ECO:0000313" key="3">
    <source>
        <dbReference type="Proteomes" id="UP000265520"/>
    </source>
</evidence>
<dbReference type="EMBL" id="LXQA010241131">
    <property type="protein sequence ID" value="MCI37135.1"/>
    <property type="molecule type" value="Genomic_DNA"/>
</dbReference>
<evidence type="ECO:0000313" key="2">
    <source>
        <dbReference type="EMBL" id="MCI37135.1"/>
    </source>
</evidence>
<feature type="compositionally biased region" description="Polar residues" evidence="1">
    <location>
        <begin position="37"/>
        <end position="49"/>
    </location>
</feature>
<keyword evidence="3" id="KW-1185">Reference proteome</keyword>
<evidence type="ECO:0000256" key="1">
    <source>
        <dbReference type="SAM" id="MobiDB-lite"/>
    </source>
</evidence>
<sequence>HQTPPITTVSANPTITTPPPHQHLNITTPSSQHALITTTTPKRQQTVSNRRAIDRNRGRKTETTTLKAPAQPTETPR</sequence>